<protein>
    <recommendedName>
        <fullName evidence="8">Arginine repressor</fullName>
    </recommendedName>
</protein>
<comment type="function">
    <text evidence="8">Regulates arginine biosynthesis genes.</text>
</comment>
<dbReference type="Pfam" id="PF01316">
    <property type="entry name" value="Arg_repressor"/>
    <property type="match status" value="1"/>
</dbReference>
<dbReference type="Gene3D" id="3.30.1360.40">
    <property type="match status" value="1"/>
</dbReference>
<dbReference type="PRINTS" id="PR01467">
    <property type="entry name" value="ARGREPRESSOR"/>
</dbReference>
<evidence type="ECO:0000256" key="3">
    <source>
        <dbReference type="ARBA" id="ARBA00022490"/>
    </source>
</evidence>
<dbReference type="InterPro" id="IPR020899">
    <property type="entry name" value="Arg_repress_C"/>
</dbReference>
<evidence type="ECO:0000256" key="6">
    <source>
        <dbReference type="ARBA" id="ARBA00023125"/>
    </source>
</evidence>
<dbReference type="InterPro" id="IPR020900">
    <property type="entry name" value="Arg_repress_DNA-bd"/>
</dbReference>
<comment type="pathway">
    <text evidence="8">Amino-acid biosynthesis; L-arginine biosynthesis [regulation].</text>
</comment>
<dbReference type="RefSeq" id="WP_121484872.1">
    <property type="nucleotide sequence ID" value="NZ_QQXL01000003.1"/>
</dbReference>
<dbReference type="GO" id="GO:1900079">
    <property type="term" value="P:regulation of arginine biosynthetic process"/>
    <property type="evidence" value="ECO:0007669"/>
    <property type="project" value="UniProtKB-UniRule"/>
</dbReference>
<evidence type="ECO:0000313" key="11">
    <source>
        <dbReference type="EMBL" id="RKW70846.1"/>
    </source>
</evidence>
<comment type="similarity">
    <text evidence="2 8">Belongs to the ArgR family.</text>
</comment>
<organism evidence="11 12">
    <name type="scientific">Galactobacter caseinivorans</name>
    <dbReference type="NCBI Taxonomy" id="2676123"/>
    <lineage>
        <taxon>Bacteria</taxon>
        <taxon>Bacillati</taxon>
        <taxon>Actinomycetota</taxon>
        <taxon>Actinomycetes</taxon>
        <taxon>Micrococcales</taxon>
        <taxon>Micrococcaceae</taxon>
        <taxon>Galactobacter</taxon>
    </lineage>
</organism>
<dbReference type="GO" id="GO:0034618">
    <property type="term" value="F:arginine binding"/>
    <property type="evidence" value="ECO:0007669"/>
    <property type="project" value="InterPro"/>
</dbReference>
<keyword evidence="3 8" id="KW-0963">Cytoplasm</keyword>
<evidence type="ECO:0000256" key="5">
    <source>
        <dbReference type="ARBA" id="ARBA00023015"/>
    </source>
</evidence>
<accession>A0A496PK35</accession>
<evidence type="ECO:0000256" key="8">
    <source>
        <dbReference type="HAMAP-Rule" id="MF_00173"/>
    </source>
</evidence>
<proteinExistence type="inferred from homology"/>
<comment type="subcellular location">
    <subcellularLocation>
        <location evidence="1 8">Cytoplasm</location>
    </subcellularLocation>
</comment>
<evidence type="ECO:0000256" key="2">
    <source>
        <dbReference type="ARBA" id="ARBA00008316"/>
    </source>
</evidence>
<dbReference type="Proteomes" id="UP000273119">
    <property type="component" value="Unassembled WGS sequence"/>
</dbReference>
<dbReference type="AlphaFoldDB" id="A0A496PK35"/>
<name>A0A496PK35_9MICC</name>
<keyword evidence="7 8" id="KW-0804">Transcription</keyword>
<evidence type="ECO:0000313" key="12">
    <source>
        <dbReference type="Proteomes" id="UP000273119"/>
    </source>
</evidence>
<dbReference type="GO" id="GO:0006526">
    <property type="term" value="P:L-arginine biosynthetic process"/>
    <property type="evidence" value="ECO:0007669"/>
    <property type="project" value="UniProtKB-UniPathway"/>
</dbReference>
<evidence type="ECO:0000256" key="7">
    <source>
        <dbReference type="ARBA" id="ARBA00023163"/>
    </source>
</evidence>
<dbReference type="HAMAP" id="MF_00173">
    <property type="entry name" value="Arg_repressor"/>
    <property type="match status" value="1"/>
</dbReference>
<dbReference type="Pfam" id="PF02863">
    <property type="entry name" value="Arg_repressor_C"/>
    <property type="match status" value="1"/>
</dbReference>
<feature type="domain" description="Arginine repressor C-terminal" evidence="10">
    <location>
        <begin position="108"/>
        <end position="173"/>
    </location>
</feature>
<dbReference type="InterPro" id="IPR036388">
    <property type="entry name" value="WH-like_DNA-bd_sf"/>
</dbReference>
<keyword evidence="4 8" id="KW-0678">Repressor</keyword>
<evidence type="ECO:0000259" key="9">
    <source>
        <dbReference type="Pfam" id="PF01316"/>
    </source>
</evidence>
<dbReference type="GO" id="GO:0005737">
    <property type="term" value="C:cytoplasm"/>
    <property type="evidence" value="ECO:0007669"/>
    <property type="project" value="UniProtKB-SubCell"/>
</dbReference>
<gene>
    <name evidence="8" type="primary">argR</name>
    <name evidence="11" type="ORF">DWQ67_07085</name>
</gene>
<dbReference type="GO" id="GO:0051259">
    <property type="term" value="P:protein complex oligomerization"/>
    <property type="evidence" value="ECO:0007669"/>
    <property type="project" value="InterPro"/>
</dbReference>
<dbReference type="NCBIfam" id="NF002880">
    <property type="entry name" value="PRK03341.1"/>
    <property type="match status" value="1"/>
</dbReference>
<keyword evidence="8" id="KW-0055">Arginine biosynthesis</keyword>
<sequence length="179" mass="18367">MSLPASPGGSRNIVSAPSTKIARQARIRALLSTRAVRSQAELAGLLAGEGIQVTQGTLSRDLLDLGATRVRGGDGAHVYALRGDEELAGISREPDAEALDARLLRLCGELLVAAEASANLVVLHTPPGAANFLAQSIDHSVIPAVLGTIAGDDTVMVITRAADGGADVAARFLEWADGV</sequence>
<dbReference type="InterPro" id="IPR036390">
    <property type="entry name" value="WH_DNA-bd_sf"/>
</dbReference>
<comment type="caution">
    <text evidence="11">The sequence shown here is derived from an EMBL/GenBank/DDBJ whole genome shotgun (WGS) entry which is preliminary data.</text>
</comment>
<dbReference type="SUPFAM" id="SSF55252">
    <property type="entry name" value="C-terminal domain of arginine repressor"/>
    <property type="match status" value="1"/>
</dbReference>
<dbReference type="InterPro" id="IPR036251">
    <property type="entry name" value="Arg_repress_C_sf"/>
</dbReference>
<dbReference type="SUPFAM" id="SSF46785">
    <property type="entry name" value="Winged helix' DNA-binding domain"/>
    <property type="match status" value="1"/>
</dbReference>
<feature type="domain" description="Arginine repressor DNA-binding" evidence="9">
    <location>
        <begin position="20"/>
        <end position="85"/>
    </location>
</feature>
<dbReference type="EMBL" id="QQXL01000003">
    <property type="protein sequence ID" value="RKW70846.1"/>
    <property type="molecule type" value="Genomic_DNA"/>
</dbReference>
<dbReference type="UniPathway" id="UPA00068"/>
<dbReference type="Gene3D" id="1.10.10.10">
    <property type="entry name" value="Winged helix-like DNA-binding domain superfamily/Winged helix DNA-binding domain"/>
    <property type="match status" value="1"/>
</dbReference>
<evidence type="ECO:0000256" key="1">
    <source>
        <dbReference type="ARBA" id="ARBA00004496"/>
    </source>
</evidence>
<reference evidence="11 12" key="1">
    <citation type="submission" date="2018-07" db="EMBL/GenBank/DDBJ databases">
        <title>Arthrobacter sp. nov., isolated from raw cow's milk with high bacterial count.</title>
        <authorList>
            <person name="Hahne J."/>
            <person name="Isele D."/>
            <person name="Lipski A."/>
        </authorList>
    </citation>
    <scope>NUCLEOTIDE SEQUENCE [LARGE SCALE GENOMIC DNA]</scope>
    <source>
        <strain evidence="11 12">JZ R-183</strain>
    </source>
</reference>
<dbReference type="GO" id="GO:0003677">
    <property type="term" value="F:DNA binding"/>
    <property type="evidence" value="ECO:0007669"/>
    <property type="project" value="UniProtKB-KW"/>
</dbReference>
<dbReference type="GO" id="GO:0003700">
    <property type="term" value="F:DNA-binding transcription factor activity"/>
    <property type="evidence" value="ECO:0007669"/>
    <property type="project" value="UniProtKB-UniRule"/>
</dbReference>
<dbReference type="PANTHER" id="PTHR34471">
    <property type="entry name" value="ARGININE REPRESSOR"/>
    <property type="match status" value="1"/>
</dbReference>
<keyword evidence="5 8" id="KW-0805">Transcription regulation</keyword>
<evidence type="ECO:0000259" key="10">
    <source>
        <dbReference type="Pfam" id="PF02863"/>
    </source>
</evidence>
<keyword evidence="6 8" id="KW-0238">DNA-binding</keyword>
<dbReference type="PANTHER" id="PTHR34471:SF1">
    <property type="entry name" value="ARGININE REPRESSOR"/>
    <property type="match status" value="1"/>
</dbReference>
<dbReference type="InterPro" id="IPR001669">
    <property type="entry name" value="Arg_repress"/>
</dbReference>
<keyword evidence="12" id="KW-1185">Reference proteome</keyword>
<keyword evidence="8" id="KW-0028">Amino-acid biosynthesis</keyword>
<evidence type="ECO:0000256" key="4">
    <source>
        <dbReference type="ARBA" id="ARBA00022491"/>
    </source>
</evidence>